<evidence type="ECO:0000256" key="1">
    <source>
        <dbReference type="SAM" id="MobiDB-lite"/>
    </source>
</evidence>
<dbReference type="AlphaFoldDB" id="A0A7X0KVZ3"/>
<comment type="caution">
    <text evidence="2">The sequence shown here is derived from an EMBL/GenBank/DDBJ whole genome shotgun (WGS) entry which is preliminary data.</text>
</comment>
<dbReference type="RefSeq" id="WP_184751788.1">
    <property type="nucleotide sequence ID" value="NZ_BAAAJR010000001.1"/>
</dbReference>
<keyword evidence="3" id="KW-1185">Reference proteome</keyword>
<sequence>MPTTRPRHTVTETDDVARALDAASRQWPELRDDRAALLRRLIARGHESLNACGAEELTRRRAALAALSGSMTGDFPEDYRESLRREWPE</sequence>
<dbReference type="EMBL" id="JACHML010000001">
    <property type="protein sequence ID" value="MBB6392745.1"/>
    <property type="molecule type" value="Genomic_DNA"/>
</dbReference>
<gene>
    <name evidence="2" type="ORF">HD594_003058</name>
</gene>
<feature type="compositionally biased region" description="Basic and acidic residues" evidence="1">
    <location>
        <begin position="77"/>
        <end position="89"/>
    </location>
</feature>
<feature type="region of interest" description="Disordered" evidence="1">
    <location>
        <begin position="70"/>
        <end position="89"/>
    </location>
</feature>
<protein>
    <submittedName>
        <fullName evidence="2">Uncharacterized protein</fullName>
    </submittedName>
</protein>
<dbReference type="Proteomes" id="UP000537775">
    <property type="component" value="Unassembled WGS sequence"/>
</dbReference>
<name>A0A7X0KVZ3_9MICO</name>
<organism evidence="2 3">
    <name type="scientific">Microbacterium thalassium</name>
    <dbReference type="NCBI Taxonomy" id="362649"/>
    <lineage>
        <taxon>Bacteria</taxon>
        <taxon>Bacillati</taxon>
        <taxon>Actinomycetota</taxon>
        <taxon>Actinomycetes</taxon>
        <taxon>Micrococcales</taxon>
        <taxon>Microbacteriaceae</taxon>
        <taxon>Microbacterium</taxon>
    </lineage>
</organism>
<proteinExistence type="predicted"/>
<reference evidence="2 3" key="1">
    <citation type="submission" date="2020-08" db="EMBL/GenBank/DDBJ databases">
        <title>Sequencing the genomes of 1000 actinobacteria strains.</title>
        <authorList>
            <person name="Klenk H.-P."/>
        </authorList>
    </citation>
    <scope>NUCLEOTIDE SEQUENCE [LARGE SCALE GENOMIC DNA]</scope>
    <source>
        <strain evidence="2 3">DSM 12511</strain>
    </source>
</reference>
<evidence type="ECO:0000313" key="2">
    <source>
        <dbReference type="EMBL" id="MBB6392745.1"/>
    </source>
</evidence>
<evidence type="ECO:0000313" key="3">
    <source>
        <dbReference type="Proteomes" id="UP000537775"/>
    </source>
</evidence>
<accession>A0A7X0KVZ3</accession>